<evidence type="ECO:0000256" key="1">
    <source>
        <dbReference type="ARBA" id="ARBA00008791"/>
    </source>
</evidence>
<name>A0A5P2VXV4_9ACTN</name>
<dbReference type="Proteomes" id="UP000325763">
    <property type="component" value="Chromosome"/>
</dbReference>
<proteinExistence type="inferred from homology"/>
<dbReference type="PANTHER" id="PTHR46268">
    <property type="entry name" value="STRESS RESPONSE PROTEIN NHAX"/>
    <property type="match status" value="1"/>
</dbReference>
<dbReference type="RefSeq" id="WP_052454045.1">
    <property type="nucleotide sequence ID" value="NZ_CP009313.1"/>
</dbReference>
<dbReference type="Gene3D" id="3.40.50.620">
    <property type="entry name" value="HUPs"/>
    <property type="match status" value="2"/>
</dbReference>
<dbReference type="PRINTS" id="PR01438">
    <property type="entry name" value="UNVRSLSTRESS"/>
</dbReference>
<organism evidence="4 5">
    <name type="scientific">Streptomyces nodosus</name>
    <dbReference type="NCBI Taxonomy" id="40318"/>
    <lineage>
        <taxon>Bacteria</taxon>
        <taxon>Bacillati</taxon>
        <taxon>Actinomycetota</taxon>
        <taxon>Actinomycetes</taxon>
        <taxon>Kitasatosporales</taxon>
        <taxon>Streptomycetaceae</taxon>
        <taxon>Streptomyces</taxon>
    </lineage>
</organism>
<comment type="similarity">
    <text evidence="1">Belongs to the universal stress protein A family.</text>
</comment>
<dbReference type="GO" id="GO:0005524">
    <property type="term" value="F:ATP binding"/>
    <property type="evidence" value="ECO:0007669"/>
    <property type="project" value="UniProtKB-KW"/>
</dbReference>
<dbReference type="PANTHER" id="PTHR46268:SF27">
    <property type="entry name" value="UNIVERSAL STRESS PROTEIN RV2623"/>
    <property type="match status" value="1"/>
</dbReference>
<dbReference type="InterPro" id="IPR006015">
    <property type="entry name" value="Universal_stress_UspA"/>
</dbReference>
<reference evidence="4 5" key="1">
    <citation type="submission" date="2017-09" db="EMBL/GenBank/DDBJ databases">
        <title>Streptomyces genome completion.</title>
        <authorList>
            <person name="Lee N."/>
            <person name="Cho B.-K."/>
        </authorList>
    </citation>
    <scope>NUCLEOTIDE SEQUENCE [LARGE SCALE GENOMIC DNA]</scope>
    <source>
        <strain evidence="4 5">ATCC 14899</strain>
    </source>
</reference>
<evidence type="ECO:0000256" key="2">
    <source>
        <dbReference type="ARBA" id="ARBA00022741"/>
    </source>
</evidence>
<sequence>MTRPPDDQRPIVVGIDPDPAKRTALAWAADEAARRGVPLRLVHAEGVPTPGYEVPSWQEWNQALHEAGERVLKDAVAFAETRQPRVEVSGLLAEGSPAWVLGEQSRGATAVVLGSQHLGRLEEAFGSASIAVPVLAHTRCPVVVVPEPERIDRRSAYYVVGVDGSPQAAAAVDVAFAEAALRGAALRALHVWQPGPLRIIDEQEAQREWSRILSEAVAGRGTAYRGVEVHQEVVVGHPVQALTEASADALGLVVGTRGHGGFTGMLVGSVSQGVLRHARCPVIAVPQPPERGPRERP</sequence>
<dbReference type="InterPro" id="IPR006016">
    <property type="entry name" value="UspA"/>
</dbReference>
<dbReference type="SUPFAM" id="SSF52402">
    <property type="entry name" value="Adenine nucleotide alpha hydrolases-like"/>
    <property type="match status" value="2"/>
</dbReference>
<keyword evidence="2" id="KW-0547">Nucleotide-binding</keyword>
<dbReference type="AlphaFoldDB" id="A0A5P2VXV4"/>
<dbReference type="OrthoDB" id="3404132at2"/>
<gene>
    <name evidence="4" type="ORF">CP978_06450</name>
</gene>
<evidence type="ECO:0000256" key="3">
    <source>
        <dbReference type="ARBA" id="ARBA00022840"/>
    </source>
</evidence>
<keyword evidence="3" id="KW-0067">ATP-binding</keyword>
<accession>A0A5P2VXV4</accession>
<dbReference type="Pfam" id="PF00582">
    <property type="entry name" value="Usp"/>
    <property type="match status" value="2"/>
</dbReference>
<dbReference type="EMBL" id="CP023747">
    <property type="protein sequence ID" value="QEV38228.1"/>
    <property type="molecule type" value="Genomic_DNA"/>
</dbReference>
<evidence type="ECO:0000313" key="5">
    <source>
        <dbReference type="Proteomes" id="UP000325763"/>
    </source>
</evidence>
<dbReference type="KEGG" id="snq:CP978_06450"/>
<evidence type="ECO:0000313" key="4">
    <source>
        <dbReference type="EMBL" id="QEV38228.1"/>
    </source>
</evidence>
<dbReference type="InterPro" id="IPR014729">
    <property type="entry name" value="Rossmann-like_a/b/a_fold"/>
</dbReference>
<protein>
    <submittedName>
        <fullName evidence="4">Universal stress protein</fullName>
    </submittedName>
</protein>